<dbReference type="PROSITE" id="PS51257">
    <property type="entry name" value="PROKAR_LIPOPROTEIN"/>
    <property type="match status" value="1"/>
</dbReference>
<dbReference type="Proteomes" id="UP001595844">
    <property type="component" value="Unassembled WGS sequence"/>
</dbReference>
<evidence type="ECO:0000256" key="1">
    <source>
        <dbReference type="SAM" id="SignalP"/>
    </source>
</evidence>
<reference evidence="4" key="1">
    <citation type="journal article" date="2019" name="Int. J. Syst. Evol. Microbiol.">
        <title>The Global Catalogue of Microorganisms (GCM) 10K type strain sequencing project: providing services to taxonomists for standard genome sequencing and annotation.</title>
        <authorList>
            <consortium name="The Broad Institute Genomics Platform"/>
            <consortium name="The Broad Institute Genome Sequencing Center for Infectious Disease"/>
            <person name="Wu L."/>
            <person name="Ma J."/>
        </authorList>
    </citation>
    <scope>NUCLEOTIDE SEQUENCE [LARGE SCALE GENOMIC DNA]</scope>
    <source>
        <strain evidence="4">IBRC-M 10490</strain>
    </source>
</reference>
<organism evidence="3 4">
    <name type="scientific">Nocardia halotolerans</name>
    <dbReference type="NCBI Taxonomy" id="1755878"/>
    <lineage>
        <taxon>Bacteria</taxon>
        <taxon>Bacillati</taxon>
        <taxon>Actinomycetota</taxon>
        <taxon>Actinomycetes</taxon>
        <taxon>Mycobacteriales</taxon>
        <taxon>Nocardiaceae</taxon>
        <taxon>Nocardia</taxon>
    </lineage>
</organism>
<dbReference type="PANTHER" id="PTHR43265">
    <property type="entry name" value="ESTERASE ESTD"/>
    <property type="match status" value="1"/>
</dbReference>
<dbReference type="Gene3D" id="3.40.50.1820">
    <property type="entry name" value="alpha/beta hydrolase"/>
    <property type="match status" value="1"/>
</dbReference>
<keyword evidence="4" id="KW-1185">Reference proteome</keyword>
<dbReference type="GO" id="GO:0016787">
    <property type="term" value="F:hydrolase activity"/>
    <property type="evidence" value="ECO:0007669"/>
    <property type="project" value="UniProtKB-KW"/>
</dbReference>
<dbReference type="EMBL" id="JBHSDL010000014">
    <property type="protein sequence ID" value="MFC4374937.1"/>
    <property type="molecule type" value="Genomic_DNA"/>
</dbReference>
<dbReference type="InterPro" id="IPR029058">
    <property type="entry name" value="AB_hydrolase_fold"/>
</dbReference>
<dbReference type="SUPFAM" id="SSF53474">
    <property type="entry name" value="alpha/beta-Hydrolases"/>
    <property type="match status" value="1"/>
</dbReference>
<comment type="caution">
    <text evidence="3">The sequence shown here is derived from an EMBL/GenBank/DDBJ whole genome shotgun (WGS) entry which is preliminary data.</text>
</comment>
<feature type="domain" description="Xaa-Pro dipeptidyl-peptidase-like" evidence="2">
    <location>
        <begin position="155"/>
        <end position="391"/>
    </location>
</feature>
<dbReference type="RefSeq" id="WP_378560810.1">
    <property type="nucleotide sequence ID" value="NZ_JBHSDL010000014.1"/>
</dbReference>
<dbReference type="EC" id="3.4.-.-" evidence="3"/>
<name>A0ABV8VHT3_9NOCA</name>
<feature type="signal peptide" evidence="1">
    <location>
        <begin position="1"/>
        <end position="19"/>
    </location>
</feature>
<dbReference type="InterPro" id="IPR053145">
    <property type="entry name" value="AB_hydrolase_Est10"/>
</dbReference>
<dbReference type="PANTHER" id="PTHR43265:SF1">
    <property type="entry name" value="ESTERASE ESTD"/>
    <property type="match status" value="1"/>
</dbReference>
<gene>
    <name evidence="3" type="ORF">ACFO5K_12580</name>
</gene>
<proteinExistence type="predicted"/>
<evidence type="ECO:0000313" key="4">
    <source>
        <dbReference type="Proteomes" id="UP001595844"/>
    </source>
</evidence>
<feature type="chain" id="PRO_5046949661" evidence="1">
    <location>
        <begin position="20"/>
        <end position="458"/>
    </location>
</feature>
<keyword evidence="3" id="KW-0378">Hydrolase</keyword>
<sequence>MRTARVIITVLSVVAALVAGCSQDTDSPAPTVQGSWHGDIEVPGRPIPVGVTFAEDGSATIDIPMQGVRAAPLKDVRTEPDRVEFTMPDVPGDPGFRGTLENDRLTGDWAQSGETVPLTLQRGAIEGPARPQDPEPPFPYRSEDVTYRSGDITIAGTLTEPEGTGPFPAIVMITGSGPQDRDEEIMGHRPFRLLADTFTRAGYAVLRTDDRGVGGTGGTLDEATYPDLAADAAAGIDFLRDRAEIDPDKVGLFGHSEGGYLAPLVASQPDSNVAFAILMAGPAVSGADVLIEQNKVIMSSAGAPQEEIDAQVDYLTRWSALLEAGDIDGAKAFSRQHNDSQPEGERAPQEAVDTFNTPYMTSFVTYDPKPALEALRVPVLAFFGGKDQQVPATQSEQPMREYLAGAPEATVHTFPGVNHLMQPTETGKPSEYGTIETTIDPAVLTYVTDWLTERVPPR</sequence>
<evidence type="ECO:0000313" key="3">
    <source>
        <dbReference type="EMBL" id="MFC4374937.1"/>
    </source>
</evidence>
<evidence type="ECO:0000259" key="2">
    <source>
        <dbReference type="Pfam" id="PF02129"/>
    </source>
</evidence>
<keyword evidence="1" id="KW-0732">Signal</keyword>
<dbReference type="InterPro" id="IPR000383">
    <property type="entry name" value="Xaa-Pro-like_dom"/>
</dbReference>
<protein>
    <submittedName>
        <fullName evidence="3">Alpha/beta hydrolase family protein</fullName>
        <ecNumber evidence="3">3.4.-.-</ecNumber>
    </submittedName>
</protein>
<dbReference type="Pfam" id="PF02129">
    <property type="entry name" value="Peptidase_S15"/>
    <property type="match status" value="1"/>
</dbReference>
<accession>A0ABV8VHT3</accession>